<name>A0A0B6YJG2_9EUPU</name>
<dbReference type="EMBL" id="HACG01009467">
    <property type="protein sequence ID" value="CEK56332.1"/>
    <property type="molecule type" value="Transcribed_RNA"/>
</dbReference>
<protein>
    <submittedName>
        <fullName evidence="1">Uncharacterized protein</fullName>
    </submittedName>
</protein>
<feature type="non-terminal residue" evidence="1">
    <location>
        <position position="67"/>
    </location>
</feature>
<reference evidence="1" key="1">
    <citation type="submission" date="2014-12" db="EMBL/GenBank/DDBJ databases">
        <title>Insight into the proteome of Arion vulgaris.</title>
        <authorList>
            <person name="Aradska J."/>
            <person name="Bulat T."/>
            <person name="Smidak R."/>
            <person name="Sarate P."/>
            <person name="Gangsoo J."/>
            <person name="Sialana F."/>
            <person name="Bilban M."/>
            <person name="Lubec G."/>
        </authorList>
    </citation>
    <scope>NUCLEOTIDE SEQUENCE</scope>
    <source>
        <tissue evidence="1">Skin</tissue>
    </source>
</reference>
<feature type="non-terminal residue" evidence="1">
    <location>
        <position position="1"/>
    </location>
</feature>
<proteinExistence type="predicted"/>
<sequence>NLTSSSVDVAYVDNAFSVLKQNSSTTMNRWRFGAGYRSVSQIDNICGHLYTKLGYKHAYSQKDLESQ</sequence>
<gene>
    <name evidence="1" type="primary">ORF27381</name>
</gene>
<organism evidence="1">
    <name type="scientific">Arion vulgaris</name>
    <dbReference type="NCBI Taxonomy" id="1028688"/>
    <lineage>
        <taxon>Eukaryota</taxon>
        <taxon>Metazoa</taxon>
        <taxon>Spiralia</taxon>
        <taxon>Lophotrochozoa</taxon>
        <taxon>Mollusca</taxon>
        <taxon>Gastropoda</taxon>
        <taxon>Heterobranchia</taxon>
        <taxon>Euthyneura</taxon>
        <taxon>Panpulmonata</taxon>
        <taxon>Eupulmonata</taxon>
        <taxon>Stylommatophora</taxon>
        <taxon>Helicina</taxon>
        <taxon>Arionoidea</taxon>
        <taxon>Arionidae</taxon>
        <taxon>Arion</taxon>
    </lineage>
</organism>
<evidence type="ECO:0000313" key="1">
    <source>
        <dbReference type="EMBL" id="CEK56332.1"/>
    </source>
</evidence>
<dbReference type="AlphaFoldDB" id="A0A0B6YJG2"/>
<accession>A0A0B6YJG2</accession>